<dbReference type="InterPro" id="IPR036388">
    <property type="entry name" value="WH-like_DNA-bd_sf"/>
</dbReference>
<comment type="similarity">
    <text evidence="1">Belongs to the LysR transcriptional regulatory family.</text>
</comment>
<dbReference type="Pfam" id="PF03466">
    <property type="entry name" value="LysR_substrate"/>
    <property type="match status" value="1"/>
</dbReference>
<name>K4KMZ0_SIMAS</name>
<dbReference type="FunFam" id="1.10.10.10:FF:000001">
    <property type="entry name" value="LysR family transcriptional regulator"/>
    <property type="match status" value="1"/>
</dbReference>
<dbReference type="Proteomes" id="UP000000466">
    <property type="component" value="Chromosome"/>
</dbReference>
<keyword evidence="4" id="KW-0804">Transcription</keyword>
<dbReference type="HOGENOM" id="CLU_039613_16_2_6"/>
<dbReference type="PANTHER" id="PTHR30537:SF5">
    <property type="entry name" value="HTH-TYPE TRANSCRIPTIONAL ACTIVATOR TTDR-RELATED"/>
    <property type="match status" value="1"/>
</dbReference>
<dbReference type="OrthoDB" id="5721010at2"/>
<dbReference type="AlphaFoldDB" id="K4KMZ0"/>
<keyword evidence="3" id="KW-0238">DNA-binding</keyword>
<keyword evidence="2" id="KW-0805">Transcription regulation</keyword>
<dbReference type="InterPro" id="IPR058163">
    <property type="entry name" value="LysR-type_TF_proteobact-type"/>
</dbReference>
<dbReference type="RefSeq" id="WP_015048544.1">
    <property type="nucleotide sequence ID" value="NC_018868.3"/>
</dbReference>
<protein>
    <submittedName>
        <fullName evidence="6">LysR family transcriptional regulator</fullName>
    </submittedName>
</protein>
<evidence type="ECO:0000256" key="4">
    <source>
        <dbReference type="ARBA" id="ARBA00023163"/>
    </source>
</evidence>
<dbReference type="Gene3D" id="1.10.10.10">
    <property type="entry name" value="Winged helix-like DNA-binding domain superfamily/Winged helix DNA-binding domain"/>
    <property type="match status" value="1"/>
</dbReference>
<dbReference type="GO" id="GO:0003700">
    <property type="term" value="F:DNA-binding transcription factor activity"/>
    <property type="evidence" value="ECO:0007669"/>
    <property type="project" value="InterPro"/>
</dbReference>
<sequence length="297" mass="32750">MGQLEELENFVRIAEAGGIGKAAELHQLQKSAVSRRLTDLETRLGTQLIARTTRRWHLTEAGQQCYQQALKIIDAHQELAQTIQPAPEALTGTLRIAAPQAFGQEQLPALLLSFNARYPMLNLVLTLSDDFVNVMEQGIDVALRIGNPDPTLRARRLCTINLCLVASPDYLANAGHPNHPDDLQHHQLLGFTGRATHFTLADQEGQHFDIESQPRISANDGHLLNQLAMAGKGIALAPRFISYRALSDGRLTEVLPGYRLPSRELQATYAAGRFTPQKVRLLIDHLSAALADTPLWA</sequence>
<dbReference type="KEGG" id="saga:M5M_16305"/>
<dbReference type="STRING" id="1117647.M5M_16305"/>
<dbReference type="PROSITE" id="PS50931">
    <property type="entry name" value="HTH_LYSR"/>
    <property type="match status" value="1"/>
</dbReference>
<dbReference type="CDD" id="cd08422">
    <property type="entry name" value="PBP2_CrgA_like"/>
    <property type="match status" value="1"/>
</dbReference>
<dbReference type="SUPFAM" id="SSF53850">
    <property type="entry name" value="Periplasmic binding protein-like II"/>
    <property type="match status" value="1"/>
</dbReference>
<dbReference type="eggNOG" id="COG0583">
    <property type="taxonomic scope" value="Bacteria"/>
</dbReference>
<dbReference type="SUPFAM" id="SSF46785">
    <property type="entry name" value="Winged helix' DNA-binding domain"/>
    <property type="match status" value="1"/>
</dbReference>
<dbReference type="InterPro" id="IPR000847">
    <property type="entry name" value="LysR_HTH_N"/>
</dbReference>
<dbReference type="InterPro" id="IPR036390">
    <property type="entry name" value="WH_DNA-bd_sf"/>
</dbReference>
<dbReference type="GO" id="GO:0003677">
    <property type="term" value="F:DNA binding"/>
    <property type="evidence" value="ECO:0007669"/>
    <property type="project" value="UniProtKB-KW"/>
</dbReference>
<organism evidence="6 7">
    <name type="scientific">Simiduia agarivorans (strain DSM 21679 / JCM 13881 / BCRC 17597 / SA1)</name>
    <dbReference type="NCBI Taxonomy" id="1117647"/>
    <lineage>
        <taxon>Bacteria</taxon>
        <taxon>Pseudomonadati</taxon>
        <taxon>Pseudomonadota</taxon>
        <taxon>Gammaproteobacteria</taxon>
        <taxon>Cellvibrionales</taxon>
        <taxon>Cellvibrionaceae</taxon>
        <taxon>Simiduia</taxon>
    </lineage>
</organism>
<accession>K4KMZ0</accession>
<evidence type="ECO:0000256" key="3">
    <source>
        <dbReference type="ARBA" id="ARBA00023125"/>
    </source>
</evidence>
<dbReference type="EMBL" id="CP003746">
    <property type="protein sequence ID" value="AFV00392.1"/>
    <property type="molecule type" value="Genomic_DNA"/>
</dbReference>
<evidence type="ECO:0000256" key="1">
    <source>
        <dbReference type="ARBA" id="ARBA00009437"/>
    </source>
</evidence>
<dbReference type="Pfam" id="PF00126">
    <property type="entry name" value="HTH_1"/>
    <property type="match status" value="1"/>
</dbReference>
<evidence type="ECO:0000313" key="6">
    <source>
        <dbReference type="EMBL" id="AFV00392.1"/>
    </source>
</evidence>
<reference evidence="6 7" key="1">
    <citation type="journal article" date="2013" name="Genome Announc.">
        <title>Complete genome sequence of Simiduia agarivorans SA1(T), a marine bacterium able to degrade a variety of polysaccharides.</title>
        <authorList>
            <person name="Lin S.Y."/>
            <person name="Shieh W.Y."/>
            <person name="Chen J.S."/>
            <person name="Tang S.L."/>
        </authorList>
    </citation>
    <scope>NUCLEOTIDE SEQUENCE [LARGE SCALE GENOMIC DNA]</scope>
    <source>
        <strain evidence="7">DSM 21679 / JCM 13881 / BCRC 17597 / SA1</strain>
    </source>
</reference>
<evidence type="ECO:0000259" key="5">
    <source>
        <dbReference type="PROSITE" id="PS50931"/>
    </source>
</evidence>
<dbReference type="InterPro" id="IPR005119">
    <property type="entry name" value="LysR_subst-bd"/>
</dbReference>
<dbReference type="Gene3D" id="3.40.190.290">
    <property type="match status" value="1"/>
</dbReference>
<proteinExistence type="inferred from homology"/>
<feature type="domain" description="HTH lysR-type" evidence="5">
    <location>
        <begin position="1"/>
        <end position="59"/>
    </location>
</feature>
<evidence type="ECO:0000256" key="2">
    <source>
        <dbReference type="ARBA" id="ARBA00023015"/>
    </source>
</evidence>
<keyword evidence="7" id="KW-1185">Reference proteome</keyword>
<gene>
    <name evidence="6" type="ordered locus">M5M_16305</name>
</gene>
<evidence type="ECO:0000313" key="7">
    <source>
        <dbReference type="Proteomes" id="UP000000466"/>
    </source>
</evidence>
<dbReference type="PANTHER" id="PTHR30537">
    <property type="entry name" value="HTH-TYPE TRANSCRIPTIONAL REGULATOR"/>
    <property type="match status" value="1"/>
</dbReference>